<dbReference type="InterPro" id="IPR036514">
    <property type="entry name" value="SGNH_hydro_sf"/>
</dbReference>
<dbReference type="GO" id="GO:0004622">
    <property type="term" value="F:phosphatidylcholine lysophospholipase activity"/>
    <property type="evidence" value="ECO:0007669"/>
    <property type="project" value="TreeGrafter"/>
</dbReference>
<protein>
    <submittedName>
        <fullName evidence="2">SGNH hydrolase-type esterase domain-containing protein</fullName>
    </submittedName>
</protein>
<organism evidence="2 3">
    <name type="scientific">Calycina marina</name>
    <dbReference type="NCBI Taxonomy" id="1763456"/>
    <lineage>
        <taxon>Eukaryota</taxon>
        <taxon>Fungi</taxon>
        <taxon>Dikarya</taxon>
        <taxon>Ascomycota</taxon>
        <taxon>Pezizomycotina</taxon>
        <taxon>Leotiomycetes</taxon>
        <taxon>Helotiales</taxon>
        <taxon>Pezizellaceae</taxon>
        <taxon>Calycina</taxon>
    </lineage>
</organism>
<accession>A0A9P7Z5H0</accession>
<name>A0A9P7Z5H0_9HELO</name>
<gene>
    <name evidence="2" type="ORF">BJ878DRAFT_499116</name>
</gene>
<keyword evidence="3" id="KW-1185">Reference proteome</keyword>
<dbReference type="EMBL" id="MU253823">
    <property type="protein sequence ID" value="KAG9245963.1"/>
    <property type="molecule type" value="Genomic_DNA"/>
</dbReference>
<reference evidence="2" key="1">
    <citation type="journal article" date="2021" name="IMA Fungus">
        <title>Genomic characterization of three marine fungi, including Emericellopsis atlantica sp. nov. with signatures of a generalist lifestyle and marine biomass degradation.</title>
        <authorList>
            <person name="Hagestad O.C."/>
            <person name="Hou L."/>
            <person name="Andersen J.H."/>
            <person name="Hansen E.H."/>
            <person name="Altermark B."/>
            <person name="Li C."/>
            <person name="Kuhnert E."/>
            <person name="Cox R.J."/>
            <person name="Crous P.W."/>
            <person name="Spatafora J.W."/>
            <person name="Lail K."/>
            <person name="Amirebrahimi M."/>
            <person name="Lipzen A."/>
            <person name="Pangilinan J."/>
            <person name="Andreopoulos W."/>
            <person name="Hayes R.D."/>
            <person name="Ng V."/>
            <person name="Grigoriev I.V."/>
            <person name="Jackson S.A."/>
            <person name="Sutton T.D.S."/>
            <person name="Dobson A.D.W."/>
            <person name="Rama T."/>
        </authorList>
    </citation>
    <scope>NUCLEOTIDE SEQUENCE</scope>
    <source>
        <strain evidence="2">TRa3180A</strain>
    </source>
</reference>
<comment type="caution">
    <text evidence="2">The sequence shown here is derived from an EMBL/GenBank/DDBJ whole genome shotgun (WGS) entry which is preliminary data.</text>
</comment>
<dbReference type="Pfam" id="PF13472">
    <property type="entry name" value="Lipase_GDSL_2"/>
    <property type="match status" value="1"/>
</dbReference>
<evidence type="ECO:0000313" key="3">
    <source>
        <dbReference type="Proteomes" id="UP000887226"/>
    </source>
</evidence>
<dbReference type="AlphaFoldDB" id="A0A9P7Z5H0"/>
<dbReference type="SUPFAM" id="SSF52266">
    <property type="entry name" value="SGNH hydrolase"/>
    <property type="match status" value="1"/>
</dbReference>
<sequence length="241" mass="27407">MIAMKALNILCFGDSITAGFARWDKEYHPYAGKMLEMLKKSPISADISTDIQGLNGDQVVTPPGRFLTRMDILYEDLQTPYDWAIILGGTNDLTVGRSAPDIWTGLKKVYAIPFSKKTKILAITVPECDCDRELGTRRNYLNSFILNHKAENFYTFDLNKALPYANLTEERRKELWSDGVHFTEVGYDLVGEFFAKRMQELITEARQTEEGKVELKERDEKPASEIKSNYEANVGRSGLVF</sequence>
<dbReference type="OrthoDB" id="408760at2759"/>
<dbReference type="Proteomes" id="UP000887226">
    <property type="component" value="Unassembled WGS sequence"/>
</dbReference>
<dbReference type="InterPro" id="IPR051532">
    <property type="entry name" value="Ester_Hydrolysis_Enzymes"/>
</dbReference>
<proteinExistence type="predicted"/>
<dbReference type="PANTHER" id="PTHR30383:SF19">
    <property type="entry name" value="FIBRONECTIN TYPE-III DOMAIN-CONTAINING PROTEIN"/>
    <property type="match status" value="1"/>
</dbReference>
<dbReference type="Gene3D" id="3.40.50.1110">
    <property type="entry name" value="SGNH hydrolase"/>
    <property type="match status" value="1"/>
</dbReference>
<feature type="domain" description="SGNH hydrolase-type esterase" evidence="1">
    <location>
        <begin position="11"/>
        <end position="189"/>
    </location>
</feature>
<dbReference type="CDD" id="cd00229">
    <property type="entry name" value="SGNH_hydrolase"/>
    <property type="match status" value="1"/>
</dbReference>
<evidence type="ECO:0000259" key="1">
    <source>
        <dbReference type="Pfam" id="PF13472"/>
    </source>
</evidence>
<keyword evidence="2" id="KW-0378">Hydrolase</keyword>
<dbReference type="PANTHER" id="PTHR30383">
    <property type="entry name" value="THIOESTERASE 1/PROTEASE 1/LYSOPHOSPHOLIPASE L1"/>
    <property type="match status" value="1"/>
</dbReference>
<evidence type="ECO:0000313" key="2">
    <source>
        <dbReference type="EMBL" id="KAG9245963.1"/>
    </source>
</evidence>
<dbReference type="InterPro" id="IPR013830">
    <property type="entry name" value="SGNH_hydro"/>
</dbReference>